<evidence type="ECO:0000256" key="11">
    <source>
        <dbReference type="PROSITE-ProRule" id="PRU00282"/>
    </source>
</evidence>
<dbReference type="PROSITE" id="PS50920">
    <property type="entry name" value="SOLCAR"/>
    <property type="match status" value="1"/>
</dbReference>
<evidence type="ECO:0000256" key="6">
    <source>
        <dbReference type="ARBA" id="ARBA00022792"/>
    </source>
</evidence>
<dbReference type="Pfam" id="PF15816">
    <property type="entry name" value="TMEM82"/>
    <property type="match status" value="1"/>
</dbReference>
<gene>
    <name evidence="14" type="primary">SLC25A35</name>
    <name evidence="14" type="ORF">L345_08102</name>
</gene>
<evidence type="ECO:0000256" key="3">
    <source>
        <dbReference type="ARBA" id="ARBA00022448"/>
    </source>
</evidence>
<keyword evidence="15" id="KW-1185">Reference proteome</keyword>
<dbReference type="PANTHER" id="PTHR45928:SF3">
    <property type="entry name" value="SOLUTE CARRIER FAMILY 25 MEMBER 34"/>
    <property type="match status" value="1"/>
</dbReference>
<dbReference type="EMBL" id="AZIM01001655">
    <property type="protein sequence ID" value="ETE66131.1"/>
    <property type="molecule type" value="Genomic_DNA"/>
</dbReference>
<dbReference type="Proteomes" id="UP000018936">
    <property type="component" value="Unassembled WGS sequence"/>
</dbReference>
<evidence type="ECO:0000256" key="8">
    <source>
        <dbReference type="ARBA" id="ARBA00023128"/>
    </source>
</evidence>
<evidence type="ECO:0000313" key="15">
    <source>
        <dbReference type="Proteomes" id="UP000018936"/>
    </source>
</evidence>
<dbReference type="GO" id="GO:0005743">
    <property type="term" value="C:mitochondrial inner membrane"/>
    <property type="evidence" value="ECO:0007669"/>
    <property type="project" value="UniProtKB-SubCell"/>
</dbReference>
<reference evidence="14 15" key="1">
    <citation type="journal article" date="2013" name="Proc. Natl. Acad. Sci. U.S.A.">
        <title>The king cobra genome reveals dynamic gene evolution and adaptation in the snake venom system.</title>
        <authorList>
            <person name="Vonk F.J."/>
            <person name="Casewell N.R."/>
            <person name="Henkel C.V."/>
            <person name="Heimberg A.M."/>
            <person name="Jansen H.J."/>
            <person name="McCleary R.J."/>
            <person name="Kerkkamp H.M."/>
            <person name="Vos R.A."/>
            <person name="Guerreiro I."/>
            <person name="Calvete J.J."/>
            <person name="Wuster W."/>
            <person name="Woods A.E."/>
            <person name="Logan J.M."/>
            <person name="Harrison R.A."/>
            <person name="Castoe T.A."/>
            <person name="de Koning A.P."/>
            <person name="Pollock D.D."/>
            <person name="Yandell M."/>
            <person name="Calderon D."/>
            <person name="Renjifo C."/>
            <person name="Currier R.B."/>
            <person name="Salgado D."/>
            <person name="Pla D."/>
            <person name="Sanz L."/>
            <person name="Hyder A.S."/>
            <person name="Ribeiro J.M."/>
            <person name="Arntzen J.W."/>
            <person name="van den Thillart G.E."/>
            <person name="Boetzer M."/>
            <person name="Pirovano W."/>
            <person name="Dirks R.P."/>
            <person name="Spaink H.P."/>
            <person name="Duboule D."/>
            <person name="McGlinn E."/>
            <person name="Kini R.M."/>
            <person name="Richardson M.K."/>
        </authorList>
    </citation>
    <scope>NUCLEOTIDE SEQUENCE</scope>
    <source>
        <tissue evidence="14">Blood</tissue>
    </source>
</reference>
<evidence type="ECO:0000313" key="14">
    <source>
        <dbReference type="EMBL" id="ETE66131.1"/>
    </source>
</evidence>
<evidence type="ECO:0000256" key="1">
    <source>
        <dbReference type="ARBA" id="ARBA00004448"/>
    </source>
</evidence>
<accession>V8NW01</accession>
<sequence length="445" mass="48035">MYSALFATLRLPPVPETSRRLGLLGPGLTCHQALEIGGPEQPALRALPILAGLRRLLQPRLPAGRRASPHLEPPPGLGAGHAPDPLRLAPGLARLHALRAALQGALLRGLPLPPRHVARHPPAALPRPAAASLLPVEGAAAWLLQLTCFLPSAWLTEEQHHNPNQQMAFQTAFVRMGGLLVLLMTVGQWRDILNILISLAGEIWCLMRSGSMLEACRKQADGLRGLQKGLAAGLLYQGLMNGVRFGFYSHTEDIGLTQQPGGTLAAGAVAGALGAFVASPAYLVKTHLQAQTASAMAVGHQHNHKWFKEGSWMVALAGGMVSSVAVAVAMTPFDVVSTRLYNQPVDETGTGKHYRGFFDCVVRVSGKEGVLALYKGFGPAYLRLGPHTVLSLLFWDELRRLTSWTRASRSLHRRPVHLTASAKSIPQDLRQQRPRPRPEKETPPA</sequence>
<protein>
    <recommendedName>
        <fullName evidence="10">Solute carrier family 25 member 34</fullName>
    </recommendedName>
</protein>
<feature type="region of interest" description="Disordered" evidence="13">
    <location>
        <begin position="422"/>
        <end position="445"/>
    </location>
</feature>
<evidence type="ECO:0000256" key="10">
    <source>
        <dbReference type="ARBA" id="ARBA00040911"/>
    </source>
</evidence>
<keyword evidence="6" id="KW-0999">Mitochondrion inner membrane</keyword>
<evidence type="ECO:0000256" key="13">
    <source>
        <dbReference type="SAM" id="MobiDB-lite"/>
    </source>
</evidence>
<comment type="caution">
    <text evidence="14">The sequence shown here is derived from an EMBL/GenBank/DDBJ whole genome shotgun (WGS) entry which is preliminary data.</text>
</comment>
<feature type="repeat" description="Solcar" evidence="11">
    <location>
        <begin position="310"/>
        <end position="401"/>
    </location>
</feature>
<comment type="subcellular location">
    <subcellularLocation>
        <location evidence="1">Mitochondrion inner membrane</location>
        <topology evidence="1">Multi-pass membrane protein</topology>
    </subcellularLocation>
</comment>
<evidence type="ECO:0000256" key="7">
    <source>
        <dbReference type="ARBA" id="ARBA00022989"/>
    </source>
</evidence>
<dbReference type="Pfam" id="PF00153">
    <property type="entry name" value="Mito_carr"/>
    <property type="match status" value="2"/>
</dbReference>
<evidence type="ECO:0000256" key="9">
    <source>
        <dbReference type="ARBA" id="ARBA00023136"/>
    </source>
</evidence>
<evidence type="ECO:0000256" key="4">
    <source>
        <dbReference type="ARBA" id="ARBA00022692"/>
    </source>
</evidence>
<dbReference type="Gene3D" id="1.50.40.10">
    <property type="entry name" value="Mitochondrial carrier domain"/>
    <property type="match status" value="2"/>
</dbReference>
<dbReference type="InterPro" id="IPR051508">
    <property type="entry name" value="Mito_Carrier_Antiporter"/>
</dbReference>
<keyword evidence="9 11" id="KW-0472">Membrane</keyword>
<organism evidence="14 15">
    <name type="scientific">Ophiophagus hannah</name>
    <name type="common">King cobra</name>
    <name type="synonym">Naja hannah</name>
    <dbReference type="NCBI Taxonomy" id="8665"/>
    <lineage>
        <taxon>Eukaryota</taxon>
        <taxon>Metazoa</taxon>
        <taxon>Chordata</taxon>
        <taxon>Craniata</taxon>
        <taxon>Vertebrata</taxon>
        <taxon>Euteleostomi</taxon>
        <taxon>Lepidosauria</taxon>
        <taxon>Squamata</taxon>
        <taxon>Bifurcata</taxon>
        <taxon>Unidentata</taxon>
        <taxon>Episquamata</taxon>
        <taxon>Toxicofera</taxon>
        <taxon>Serpentes</taxon>
        <taxon>Colubroidea</taxon>
        <taxon>Elapidae</taxon>
        <taxon>Elapinae</taxon>
        <taxon>Ophiophagus</taxon>
    </lineage>
</organism>
<evidence type="ECO:0000256" key="5">
    <source>
        <dbReference type="ARBA" id="ARBA00022737"/>
    </source>
</evidence>
<proteinExistence type="inferred from homology"/>
<name>V8NW01_OPHHA</name>
<dbReference type="SUPFAM" id="SSF103506">
    <property type="entry name" value="Mitochondrial carrier"/>
    <property type="match status" value="1"/>
</dbReference>
<keyword evidence="4 11" id="KW-0812">Transmembrane</keyword>
<keyword evidence="5" id="KW-0677">Repeat</keyword>
<evidence type="ECO:0000256" key="2">
    <source>
        <dbReference type="ARBA" id="ARBA00006375"/>
    </source>
</evidence>
<dbReference type="InterPro" id="IPR023395">
    <property type="entry name" value="MCP_dom_sf"/>
</dbReference>
<feature type="non-terminal residue" evidence="14">
    <location>
        <position position="1"/>
    </location>
</feature>
<keyword evidence="7" id="KW-1133">Transmembrane helix</keyword>
<dbReference type="PANTHER" id="PTHR45928">
    <property type="entry name" value="RE38146P"/>
    <property type="match status" value="1"/>
</dbReference>
<feature type="compositionally biased region" description="Basic and acidic residues" evidence="13">
    <location>
        <begin position="436"/>
        <end position="445"/>
    </location>
</feature>
<dbReference type="InterPro" id="IPR031648">
    <property type="entry name" value="TMEM82"/>
</dbReference>
<feature type="region of interest" description="Disordered" evidence="13">
    <location>
        <begin position="64"/>
        <end position="83"/>
    </location>
</feature>
<dbReference type="AlphaFoldDB" id="V8NW01"/>
<evidence type="ECO:0000256" key="12">
    <source>
        <dbReference type="RuleBase" id="RU000488"/>
    </source>
</evidence>
<comment type="similarity">
    <text evidence="2 12">Belongs to the mitochondrial carrier (TC 2.A.29) family.</text>
</comment>
<dbReference type="InterPro" id="IPR018108">
    <property type="entry name" value="MCP_transmembrane"/>
</dbReference>
<keyword evidence="8" id="KW-0496">Mitochondrion</keyword>
<keyword evidence="3 12" id="KW-0813">Transport</keyword>
<dbReference type="OrthoDB" id="6703404at2759"/>